<dbReference type="STRING" id="886293.Sinac_3875"/>
<dbReference type="EMBL" id="CP003364">
    <property type="protein sequence ID" value="AGA28104.1"/>
    <property type="molecule type" value="Genomic_DNA"/>
</dbReference>
<proteinExistence type="predicted"/>
<dbReference type="RefSeq" id="WP_015247238.1">
    <property type="nucleotide sequence ID" value="NC_019892.1"/>
</dbReference>
<dbReference type="HOGENOM" id="CLU_3029985_0_0_0"/>
<organism evidence="1 2">
    <name type="scientific">Singulisphaera acidiphila (strain ATCC BAA-1392 / DSM 18658 / VKM B-2454 / MOB10)</name>
    <dbReference type="NCBI Taxonomy" id="886293"/>
    <lineage>
        <taxon>Bacteria</taxon>
        <taxon>Pseudomonadati</taxon>
        <taxon>Planctomycetota</taxon>
        <taxon>Planctomycetia</taxon>
        <taxon>Isosphaerales</taxon>
        <taxon>Isosphaeraceae</taxon>
        <taxon>Singulisphaera</taxon>
    </lineage>
</organism>
<evidence type="ECO:0000313" key="2">
    <source>
        <dbReference type="Proteomes" id="UP000010798"/>
    </source>
</evidence>
<sequence length="55" mass="6169">MRAITVSYVHGASSTEVASHQAKALDWELLDRVLPHQALDEYAIGMDDRTRLQAM</sequence>
<dbReference type="KEGG" id="saci:Sinac_3875"/>
<evidence type="ECO:0000313" key="1">
    <source>
        <dbReference type="EMBL" id="AGA28104.1"/>
    </source>
</evidence>
<dbReference type="Proteomes" id="UP000010798">
    <property type="component" value="Chromosome"/>
</dbReference>
<dbReference type="AlphaFoldDB" id="L0DFE2"/>
<protein>
    <submittedName>
        <fullName evidence="1">Uncharacterized protein</fullName>
    </submittedName>
</protein>
<accession>L0DFE2</accession>
<gene>
    <name evidence="1" type="ordered locus">Sinac_3875</name>
</gene>
<reference evidence="1 2" key="1">
    <citation type="submission" date="2012-02" db="EMBL/GenBank/DDBJ databases">
        <title>Complete sequence of chromosome of Singulisphaera acidiphila DSM 18658.</title>
        <authorList>
            <consortium name="US DOE Joint Genome Institute (JGI-PGF)"/>
            <person name="Lucas S."/>
            <person name="Copeland A."/>
            <person name="Lapidus A."/>
            <person name="Glavina del Rio T."/>
            <person name="Dalin E."/>
            <person name="Tice H."/>
            <person name="Bruce D."/>
            <person name="Goodwin L."/>
            <person name="Pitluck S."/>
            <person name="Peters L."/>
            <person name="Ovchinnikova G."/>
            <person name="Chertkov O."/>
            <person name="Kyrpides N."/>
            <person name="Mavromatis K."/>
            <person name="Ivanova N."/>
            <person name="Brettin T."/>
            <person name="Detter J.C."/>
            <person name="Han C."/>
            <person name="Larimer F."/>
            <person name="Land M."/>
            <person name="Hauser L."/>
            <person name="Markowitz V."/>
            <person name="Cheng J.-F."/>
            <person name="Hugenholtz P."/>
            <person name="Woyke T."/>
            <person name="Wu D."/>
            <person name="Tindall B."/>
            <person name="Pomrenke H."/>
            <person name="Brambilla E."/>
            <person name="Klenk H.-P."/>
            <person name="Eisen J.A."/>
        </authorList>
    </citation>
    <scope>NUCLEOTIDE SEQUENCE [LARGE SCALE GENOMIC DNA]</scope>
    <source>
        <strain evidence="2">ATCC BAA-1392 / DSM 18658 / VKM B-2454 / MOB10</strain>
    </source>
</reference>
<name>L0DFE2_SINAD</name>
<keyword evidence="2" id="KW-1185">Reference proteome</keyword>